<dbReference type="PANTHER" id="PTHR41368:SF1">
    <property type="entry name" value="PROTEIN YGHO"/>
    <property type="match status" value="1"/>
</dbReference>
<evidence type="ECO:0000313" key="1">
    <source>
        <dbReference type="EMBL" id="GFH63027.1"/>
    </source>
</evidence>
<dbReference type="PANTHER" id="PTHR41368">
    <property type="entry name" value="PROTEIN YGHO"/>
    <property type="match status" value="1"/>
</dbReference>
<dbReference type="AlphaFoldDB" id="A0A6L2R665"/>
<organism evidence="1 2">
    <name type="scientific">Candidatus Desulfovibrio kirbyi</name>
    <dbReference type="NCBI Taxonomy" id="2696086"/>
    <lineage>
        <taxon>Bacteria</taxon>
        <taxon>Pseudomonadati</taxon>
        <taxon>Thermodesulfobacteriota</taxon>
        <taxon>Desulfovibrionia</taxon>
        <taxon>Desulfovibrionales</taxon>
        <taxon>Desulfovibrionaceae</taxon>
        <taxon>Desulfovibrio</taxon>
    </lineage>
</organism>
<comment type="caution">
    <text evidence="1">The sequence shown here is derived from an EMBL/GenBank/DDBJ whole genome shotgun (WGS) entry which is preliminary data.</text>
</comment>
<evidence type="ECO:0008006" key="3">
    <source>
        <dbReference type="Google" id="ProtNLM"/>
    </source>
</evidence>
<gene>
    <name evidence="1" type="primary">yghO</name>
    <name evidence="1" type="ORF">ZNDK_0798</name>
</gene>
<dbReference type="EMBL" id="BLLL01000008">
    <property type="protein sequence ID" value="GFH63027.1"/>
    <property type="molecule type" value="Genomic_DNA"/>
</dbReference>
<dbReference type="InterPro" id="IPR016181">
    <property type="entry name" value="Acyl_CoA_acyltransferase"/>
</dbReference>
<dbReference type="Proteomes" id="UP000505077">
    <property type="component" value="Unassembled WGS sequence"/>
</dbReference>
<proteinExistence type="predicted"/>
<accession>A0A6L2R665</accession>
<protein>
    <recommendedName>
        <fullName evidence="3">N-acetyltransferase domain-containing protein</fullName>
    </recommendedName>
</protein>
<name>A0A6L2R665_9BACT</name>
<sequence>MPVSVIPVRSDQELTAFVDLPHAVHSAHPLWIPPLKQQERALLRPGSHPFWESARRELFLALRDDAPVGRIAAIVDEKYNNYAKEPCGAFGFFECLEDREAAVSLFTATRAWLKNEGMAFMRGPLNPSTNYTCGLLVHGFELPPTVMMPWNPPYYASLLEGLRLRKEQDLLAWLIERDRLVLPDRPITEAARLKAEGRFTYRCSGKTTLARDIHTMLDIYRQSWAENWGFSPLSEAESAQLVKELKQILNPEYFILFFHNNEPAGGVVALPDMNPLLKRLRGSIGITAPWHWWRALPEIRRGCRTILFGVKDAYRLMGLPLLLFGILLEEMRKNPRFQWVEGSWVLEDNSAINTLLEDFSGRITKRYRIYRQELVR</sequence>
<dbReference type="SUPFAM" id="SSF55729">
    <property type="entry name" value="Acyl-CoA N-acyltransferases (Nat)"/>
    <property type="match status" value="1"/>
</dbReference>
<dbReference type="InterPro" id="IPR039968">
    <property type="entry name" value="BcerS-like"/>
</dbReference>
<reference evidence="1 2" key="1">
    <citation type="journal article" date="2020" name="ISME J.">
        <title>Parallel Reductive Genome Evolution in Desulfovibrio Ectosymbionts Independently Acquired by Trichonympha Protists in the Termite Gut.</title>
        <authorList>
            <person name="Takeuchi M."/>
            <person name="Kuwahara H."/>
            <person name="Murakami T."/>
            <person name="Takahashi K."/>
            <person name="Kajitani R."/>
            <person name="Toyoda A."/>
            <person name="Itoh T."/>
            <person name="Ohkuma M."/>
            <person name="Hongoh Y."/>
        </authorList>
    </citation>
    <scope>NUCLEOTIDE SEQUENCE [LARGE SCALE GENOMIC DNA]</scope>
    <source>
        <strain evidence="1">ZnDsv-02</strain>
    </source>
</reference>
<evidence type="ECO:0000313" key="2">
    <source>
        <dbReference type="Proteomes" id="UP000505077"/>
    </source>
</evidence>
<dbReference type="Gene3D" id="3.40.630.30">
    <property type="match status" value="1"/>
</dbReference>